<comment type="function">
    <text evidence="7 8">Key enzyme in folate metabolism. Catalyzes an essential reaction for de novo glycine and purine synthesis, and for DNA precursor synthesis.</text>
</comment>
<dbReference type="InterPro" id="IPR024072">
    <property type="entry name" value="DHFR-like_dom_sf"/>
</dbReference>
<dbReference type="Proteomes" id="UP001597461">
    <property type="component" value="Unassembled WGS sequence"/>
</dbReference>
<dbReference type="PRINTS" id="PR00070">
    <property type="entry name" value="DHFR"/>
</dbReference>
<reference evidence="11" key="1">
    <citation type="journal article" date="2019" name="Int. J. Syst. Evol. Microbiol.">
        <title>The Global Catalogue of Microorganisms (GCM) 10K type strain sequencing project: providing services to taxonomists for standard genome sequencing and annotation.</title>
        <authorList>
            <consortium name="The Broad Institute Genomics Platform"/>
            <consortium name="The Broad Institute Genome Sequencing Center for Infectious Disease"/>
            <person name="Wu L."/>
            <person name="Ma J."/>
        </authorList>
    </citation>
    <scope>NUCLEOTIDE SEQUENCE [LARGE SCALE GENOMIC DNA]</scope>
    <source>
        <strain evidence="11">KCTC 42866</strain>
    </source>
</reference>
<gene>
    <name evidence="10" type="ORF">ACFSR6_15400</name>
</gene>
<evidence type="ECO:0000259" key="9">
    <source>
        <dbReference type="PROSITE" id="PS51330"/>
    </source>
</evidence>
<dbReference type="PIRSF" id="PIRSF000194">
    <property type="entry name" value="DHFR"/>
    <property type="match status" value="1"/>
</dbReference>
<organism evidence="10 11">
    <name type="scientific">Pedobacter vanadiisoli</name>
    <dbReference type="NCBI Taxonomy" id="1761975"/>
    <lineage>
        <taxon>Bacteria</taxon>
        <taxon>Pseudomonadati</taxon>
        <taxon>Bacteroidota</taxon>
        <taxon>Sphingobacteriia</taxon>
        <taxon>Sphingobacteriales</taxon>
        <taxon>Sphingobacteriaceae</taxon>
        <taxon>Pedobacter</taxon>
    </lineage>
</organism>
<proteinExistence type="inferred from homology"/>
<feature type="domain" description="DHFR" evidence="9">
    <location>
        <begin position="9"/>
        <end position="170"/>
    </location>
</feature>
<name>A0ABW5ML13_9SPHI</name>
<sequence length="187" mass="21715">MKSIAYDKNISAIVAIDREYGIGFENRLLCRLPDDLKYFKEKTFGHSIIMGRKTFESLGKPLPGRRNIILSKQLDFKVDGCLVYNSIPECLKNIPTEEEVFIIGGESIFKQTLEYCNKLYVTRIDASFQADSFFPKFDTIENWKEVMSCNKFHDIDEKHNYSFTFQVFKRLKTIKKSTSTSQFTIGL</sequence>
<dbReference type="CDD" id="cd00209">
    <property type="entry name" value="DHFR"/>
    <property type="match status" value="1"/>
</dbReference>
<dbReference type="PROSITE" id="PS51330">
    <property type="entry name" value="DHFR_2"/>
    <property type="match status" value="1"/>
</dbReference>
<comment type="caution">
    <text evidence="10">The sequence shown here is derived from an EMBL/GenBank/DDBJ whole genome shotgun (WGS) entry which is preliminary data.</text>
</comment>
<comment type="pathway">
    <text evidence="1 8">Cofactor biosynthesis; tetrahydrofolate biosynthesis; 5,6,7,8-tetrahydrofolate from 7,8-dihydrofolate: step 1/1.</text>
</comment>
<dbReference type="RefSeq" id="WP_379080390.1">
    <property type="nucleotide sequence ID" value="NZ_JBHULL010000012.1"/>
</dbReference>
<evidence type="ECO:0000256" key="2">
    <source>
        <dbReference type="ARBA" id="ARBA00009539"/>
    </source>
</evidence>
<comment type="similarity">
    <text evidence="2 8">Belongs to the dihydrofolate reductase family.</text>
</comment>
<keyword evidence="11" id="KW-1185">Reference proteome</keyword>
<dbReference type="InterPro" id="IPR001796">
    <property type="entry name" value="DHFR_dom"/>
</dbReference>
<accession>A0ABW5ML13</accession>
<dbReference type="Gene3D" id="3.40.430.10">
    <property type="entry name" value="Dihydrofolate Reductase, subunit A"/>
    <property type="match status" value="1"/>
</dbReference>
<evidence type="ECO:0000256" key="4">
    <source>
        <dbReference type="ARBA" id="ARBA00022563"/>
    </source>
</evidence>
<protein>
    <recommendedName>
        <fullName evidence="3 8">Dihydrofolate reductase</fullName>
        <ecNumber evidence="3 8">1.5.1.3</ecNumber>
    </recommendedName>
</protein>
<evidence type="ECO:0000256" key="5">
    <source>
        <dbReference type="ARBA" id="ARBA00022857"/>
    </source>
</evidence>
<dbReference type="EC" id="1.5.1.3" evidence="3 8"/>
<dbReference type="EMBL" id="JBHULL010000012">
    <property type="protein sequence ID" value="MFD2583885.1"/>
    <property type="molecule type" value="Genomic_DNA"/>
</dbReference>
<keyword evidence="6 8" id="KW-0560">Oxidoreductase</keyword>
<evidence type="ECO:0000256" key="1">
    <source>
        <dbReference type="ARBA" id="ARBA00004903"/>
    </source>
</evidence>
<dbReference type="Pfam" id="PF00186">
    <property type="entry name" value="DHFR_1"/>
    <property type="match status" value="1"/>
</dbReference>
<dbReference type="PANTHER" id="PTHR48069:SF3">
    <property type="entry name" value="DIHYDROFOLATE REDUCTASE"/>
    <property type="match status" value="1"/>
</dbReference>
<evidence type="ECO:0000313" key="10">
    <source>
        <dbReference type="EMBL" id="MFD2583885.1"/>
    </source>
</evidence>
<dbReference type="GO" id="GO:0004146">
    <property type="term" value="F:dihydrofolate reductase activity"/>
    <property type="evidence" value="ECO:0007669"/>
    <property type="project" value="UniProtKB-EC"/>
</dbReference>
<keyword evidence="5 8" id="KW-0521">NADP</keyword>
<dbReference type="InterPro" id="IPR012259">
    <property type="entry name" value="DHFR"/>
</dbReference>
<keyword evidence="4 8" id="KW-0554">One-carbon metabolism</keyword>
<evidence type="ECO:0000256" key="3">
    <source>
        <dbReference type="ARBA" id="ARBA00012856"/>
    </source>
</evidence>
<dbReference type="SUPFAM" id="SSF53597">
    <property type="entry name" value="Dihydrofolate reductase-like"/>
    <property type="match status" value="1"/>
</dbReference>
<evidence type="ECO:0000256" key="6">
    <source>
        <dbReference type="ARBA" id="ARBA00023002"/>
    </source>
</evidence>
<evidence type="ECO:0000313" key="11">
    <source>
        <dbReference type="Proteomes" id="UP001597461"/>
    </source>
</evidence>
<evidence type="ECO:0000256" key="7">
    <source>
        <dbReference type="ARBA" id="ARBA00025067"/>
    </source>
</evidence>
<comment type="catalytic activity">
    <reaction evidence="8">
        <text>(6S)-5,6,7,8-tetrahydrofolate + NADP(+) = 7,8-dihydrofolate + NADPH + H(+)</text>
        <dbReference type="Rhea" id="RHEA:15009"/>
        <dbReference type="ChEBI" id="CHEBI:15378"/>
        <dbReference type="ChEBI" id="CHEBI:57451"/>
        <dbReference type="ChEBI" id="CHEBI:57453"/>
        <dbReference type="ChEBI" id="CHEBI:57783"/>
        <dbReference type="ChEBI" id="CHEBI:58349"/>
        <dbReference type="EC" id="1.5.1.3"/>
    </reaction>
</comment>
<dbReference type="PANTHER" id="PTHR48069">
    <property type="entry name" value="DIHYDROFOLATE REDUCTASE"/>
    <property type="match status" value="1"/>
</dbReference>
<evidence type="ECO:0000256" key="8">
    <source>
        <dbReference type="PIRNR" id="PIRNR000194"/>
    </source>
</evidence>